<dbReference type="RefSeq" id="WP_209977784.1">
    <property type="nucleotide sequence ID" value="NZ_JAGGLB010000040.1"/>
</dbReference>
<organism evidence="1 2">
    <name type="scientific">Paenibacillus eucommiae</name>
    <dbReference type="NCBI Taxonomy" id="1355755"/>
    <lineage>
        <taxon>Bacteria</taxon>
        <taxon>Bacillati</taxon>
        <taxon>Bacillota</taxon>
        <taxon>Bacilli</taxon>
        <taxon>Bacillales</taxon>
        <taxon>Paenibacillaceae</taxon>
        <taxon>Paenibacillus</taxon>
    </lineage>
</organism>
<evidence type="ECO:0000313" key="1">
    <source>
        <dbReference type="EMBL" id="MBP1995867.1"/>
    </source>
</evidence>
<accession>A0ABS4J7R3</accession>
<sequence length="369" mass="43054">MKQKKRVAAIITEYWDICHADVVITKMLEGFQLDGRHYDSTLDIVSMYVEKFPENDMSRDLAAKHGLNMYGTMRETLLCGGTDFDLDGILIIGEHGDYPDNELGQTLYPRRIMFEECLNVMLEFNKIVPVYSDKGFAVIQEDIEWMYEKINQHNIPFMSSSVIPYAFPYPEHRPFPTGAPLHKMFGFAFGALERYTYHALEMMQSVAENRAYGESGISKVRAYKGKEAIDRMLSEDWEYMYRKLGGFVNLINVNKFPHDLPDPVFFELDYYDGLKSGILYIDNLEVRRFVATYQVMPDEEPICHEYRIQDQKPYIHFGKLDLEIERFIHTGRSPHALERSMLTTGAMDALMQAYHYEKEIETPHLNVQY</sequence>
<protein>
    <submittedName>
        <fullName evidence="1">Uncharacterized protein</fullName>
    </submittedName>
</protein>
<name>A0ABS4J7R3_9BACL</name>
<comment type="caution">
    <text evidence="1">The sequence shown here is derived from an EMBL/GenBank/DDBJ whole genome shotgun (WGS) entry which is preliminary data.</text>
</comment>
<reference evidence="1 2" key="1">
    <citation type="submission" date="2021-03" db="EMBL/GenBank/DDBJ databases">
        <title>Genomic Encyclopedia of Type Strains, Phase IV (KMG-IV): sequencing the most valuable type-strain genomes for metagenomic binning, comparative biology and taxonomic classification.</title>
        <authorList>
            <person name="Goeker M."/>
        </authorList>
    </citation>
    <scope>NUCLEOTIDE SEQUENCE [LARGE SCALE GENOMIC DNA]</scope>
    <source>
        <strain evidence="1 2">DSM 26048</strain>
    </source>
</reference>
<dbReference type="EMBL" id="JAGGLB010000040">
    <property type="protein sequence ID" value="MBP1995867.1"/>
    <property type="molecule type" value="Genomic_DNA"/>
</dbReference>
<evidence type="ECO:0000313" key="2">
    <source>
        <dbReference type="Proteomes" id="UP001519287"/>
    </source>
</evidence>
<dbReference type="Proteomes" id="UP001519287">
    <property type="component" value="Unassembled WGS sequence"/>
</dbReference>
<proteinExistence type="predicted"/>
<keyword evidence="2" id="KW-1185">Reference proteome</keyword>
<gene>
    <name evidence="1" type="ORF">J2Z66_007509</name>
</gene>